<proteinExistence type="predicted"/>
<dbReference type="InterPro" id="IPR036259">
    <property type="entry name" value="MFS_trans_sf"/>
</dbReference>
<dbReference type="InterPro" id="IPR011701">
    <property type="entry name" value="MFS"/>
</dbReference>
<dbReference type="PANTHER" id="PTHR23502:SF132">
    <property type="entry name" value="POLYAMINE TRANSPORTER 2-RELATED"/>
    <property type="match status" value="1"/>
</dbReference>
<dbReference type="EMBL" id="BPWL01000011">
    <property type="protein sequence ID" value="GJJ15319.1"/>
    <property type="molecule type" value="Genomic_DNA"/>
</dbReference>
<evidence type="ECO:0000313" key="7">
    <source>
        <dbReference type="EMBL" id="GJJ15319.1"/>
    </source>
</evidence>
<feature type="transmembrane region" description="Helical" evidence="6">
    <location>
        <begin position="111"/>
        <end position="129"/>
    </location>
</feature>
<evidence type="ECO:0000256" key="1">
    <source>
        <dbReference type="ARBA" id="ARBA00004141"/>
    </source>
</evidence>
<dbReference type="Pfam" id="PF07690">
    <property type="entry name" value="MFS_1"/>
    <property type="match status" value="1"/>
</dbReference>
<evidence type="ECO:0000256" key="4">
    <source>
        <dbReference type="ARBA" id="ARBA00022989"/>
    </source>
</evidence>
<dbReference type="SUPFAM" id="SSF103473">
    <property type="entry name" value="MFS general substrate transporter"/>
    <property type="match status" value="1"/>
</dbReference>
<name>A0AAV5AQ83_9AGAM</name>
<organism evidence="7 8">
    <name type="scientific">Clathrus columnatus</name>
    <dbReference type="NCBI Taxonomy" id="1419009"/>
    <lineage>
        <taxon>Eukaryota</taxon>
        <taxon>Fungi</taxon>
        <taxon>Dikarya</taxon>
        <taxon>Basidiomycota</taxon>
        <taxon>Agaricomycotina</taxon>
        <taxon>Agaricomycetes</taxon>
        <taxon>Phallomycetidae</taxon>
        <taxon>Phallales</taxon>
        <taxon>Clathraceae</taxon>
        <taxon>Clathrus</taxon>
    </lineage>
</organism>
<gene>
    <name evidence="7" type="ORF">Clacol_009595</name>
</gene>
<dbReference type="PANTHER" id="PTHR23502">
    <property type="entry name" value="MAJOR FACILITATOR SUPERFAMILY"/>
    <property type="match status" value="1"/>
</dbReference>
<dbReference type="GO" id="GO:0022857">
    <property type="term" value="F:transmembrane transporter activity"/>
    <property type="evidence" value="ECO:0007669"/>
    <property type="project" value="InterPro"/>
</dbReference>
<keyword evidence="5 6" id="KW-0472">Membrane</keyword>
<evidence type="ECO:0000256" key="6">
    <source>
        <dbReference type="SAM" id="Phobius"/>
    </source>
</evidence>
<feature type="transmembrane region" description="Helical" evidence="6">
    <location>
        <begin position="80"/>
        <end position="99"/>
    </location>
</feature>
<comment type="caution">
    <text evidence="7">The sequence shown here is derived from an EMBL/GenBank/DDBJ whole genome shotgun (WGS) entry which is preliminary data.</text>
</comment>
<dbReference type="Gene3D" id="1.20.1250.20">
    <property type="entry name" value="MFS general substrate transporter like domains"/>
    <property type="match status" value="1"/>
</dbReference>
<keyword evidence="3 6" id="KW-0812">Transmembrane</keyword>
<accession>A0AAV5AQ83</accession>
<keyword evidence="2" id="KW-0813">Transport</keyword>
<protein>
    <recommendedName>
        <fullName evidence="9">Major facilitator superfamily (MFS) profile domain-containing protein</fullName>
    </recommendedName>
</protein>
<dbReference type="GO" id="GO:0005886">
    <property type="term" value="C:plasma membrane"/>
    <property type="evidence" value="ECO:0007669"/>
    <property type="project" value="TreeGrafter"/>
</dbReference>
<reference evidence="7" key="1">
    <citation type="submission" date="2021-10" db="EMBL/GenBank/DDBJ databases">
        <title>De novo Genome Assembly of Clathrus columnatus (Basidiomycota, Fungi) Using Illumina and Nanopore Sequence Data.</title>
        <authorList>
            <person name="Ogiso-Tanaka E."/>
            <person name="Itagaki H."/>
            <person name="Hosoya T."/>
            <person name="Hosaka K."/>
        </authorList>
    </citation>
    <scope>NUCLEOTIDE SEQUENCE</scope>
    <source>
        <strain evidence="7">MO-923</strain>
    </source>
</reference>
<sequence length="243" mass="26615">MGNYPRVGNERVLQFLKLRVQRGSKVYAEEISLRSYLVMEKKGWEATHGTTFQLPDITIDKNATTRTHDGRLTTNPADPFVVAAVSAFGIGSATAALLWTPIADTYGRRPVYLFAGLTGVLGAITSSFASSIEGIGSSAPTVLTAISIADLFPRHERGAKIGVWDLPGIGPWGGHNTSTGETTECHTIVLGDKFKFHFRHWHITLGPTSIPVIFNVVFRSLQHSHWPTPLIVMVQVEEARSQH</sequence>
<evidence type="ECO:0000256" key="3">
    <source>
        <dbReference type="ARBA" id="ARBA00022692"/>
    </source>
</evidence>
<comment type="subcellular location">
    <subcellularLocation>
        <location evidence="1">Membrane</location>
        <topology evidence="1">Multi-pass membrane protein</topology>
    </subcellularLocation>
</comment>
<evidence type="ECO:0008006" key="9">
    <source>
        <dbReference type="Google" id="ProtNLM"/>
    </source>
</evidence>
<keyword evidence="8" id="KW-1185">Reference proteome</keyword>
<keyword evidence="4 6" id="KW-1133">Transmembrane helix</keyword>
<evidence type="ECO:0000313" key="8">
    <source>
        <dbReference type="Proteomes" id="UP001050691"/>
    </source>
</evidence>
<dbReference type="AlphaFoldDB" id="A0AAV5AQ83"/>
<evidence type="ECO:0000256" key="5">
    <source>
        <dbReference type="ARBA" id="ARBA00023136"/>
    </source>
</evidence>
<dbReference type="Proteomes" id="UP001050691">
    <property type="component" value="Unassembled WGS sequence"/>
</dbReference>
<evidence type="ECO:0000256" key="2">
    <source>
        <dbReference type="ARBA" id="ARBA00022448"/>
    </source>
</evidence>